<feature type="region of interest" description="Disordered" evidence="1">
    <location>
        <begin position="1"/>
        <end position="27"/>
    </location>
</feature>
<protein>
    <submittedName>
        <fullName evidence="2">Uncharacterized protein</fullName>
    </submittedName>
</protein>
<reference evidence="2 3" key="1">
    <citation type="journal article" date="2016" name="Nat. Commun.">
        <title>Ectomycorrhizal ecology is imprinted in the genome of the dominant symbiotic fungus Cenococcum geophilum.</title>
        <authorList>
            <consortium name="DOE Joint Genome Institute"/>
            <person name="Peter M."/>
            <person name="Kohler A."/>
            <person name="Ohm R.A."/>
            <person name="Kuo A."/>
            <person name="Krutzmann J."/>
            <person name="Morin E."/>
            <person name="Arend M."/>
            <person name="Barry K.W."/>
            <person name="Binder M."/>
            <person name="Choi C."/>
            <person name="Clum A."/>
            <person name="Copeland A."/>
            <person name="Grisel N."/>
            <person name="Haridas S."/>
            <person name="Kipfer T."/>
            <person name="LaButti K."/>
            <person name="Lindquist E."/>
            <person name="Lipzen A."/>
            <person name="Maire R."/>
            <person name="Meier B."/>
            <person name="Mihaltcheva S."/>
            <person name="Molinier V."/>
            <person name="Murat C."/>
            <person name="Poggeler S."/>
            <person name="Quandt C.A."/>
            <person name="Sperisen C."/>
            <person name="Tritt A."/>
            <person name="Tisserant E."/>
            <person name="Crous P.W."/>
            <person name="Henrissat B."/>
            <person name="Nehls U."/>
            <person name="Egli S."/>
            <person name="Spatafora J.W."/>
            <person name="Grigoriev I.V."/>
            <person name="Martin F.M."/>
        </authorList>
    </citation>
    <scope>NUCLEOTIDE SEQUENCE [LARGE SCALE GENOMIC DNA]</scope>
    <source>
        <strain evidence="2 3">CBS 459.81</strain>
    </source>
</reference>
<organism evidence="2 3">
    <name type="scientific">Lepidopterella palustris CBS 459.81</name>
    <dbReference type="NCBI Taxonomy" id="1314670"/>
    <lineage>
        <taxon>Eukaryota</taxon>
        <taxon>Fungi</taxon>
        <taxon>Dikarya</taxon>
        <taxon>Ascomycota</taxon>
        <taxon>Pezizomycotina</taxon>
        <taxon>Dothideomycetes</taxon>
        <taxon>Pleosporomycetidae</taxon>
        <taxon>Mytilinidiales</taxon>
        <taxon>Argynnaceae</taxon>
        <taxon>Lepidopterella</taxon>
    </lineage>
</organism>
<name>A0A8E2JL98_9PEZI</name>
<dbReference type="AlphaFoldDB" id="A0A8E2JL98"/>
<keyword evidence="3" id="KW-1185">Reference proteome</keyword>
<accession>A0A8E2JL98</accession>
<feature type="region of interest" description="Disordered" evidence="1">
    <location>
        <begin position="375"/>
        <end position="412"/>
    </location>
</feature>
<dbReference type="OrthoDB" id="3645916at2759"/>
<evidence type="ECO:0000313" key="2">
    <source>
        <dbReference type="EMBL" id="OCK86149.1"/>
    </source>
</evidence>
<dbReference type="Proteomes" id="UP000250266">
    <property type="component" value="Unassembled WGS sequence"/>
</dbReference>
<sequence length="412" mass="45909">MQQSPGPGTDSSHATPFSTPLPSTDEQLLSPLANITPSEIDPLITQAAERLAAAINDFKRALDTRDSSSASVKGSIDIFINTENPQTYTLSLVHDLEGEEHPISVRITNKEHSTTNGQSRAGPNATAKAHAAVRPYKPARRESDAGLEQDIIPRRKRKIDGDGGDNLDDDTSGRKRVRMGDDVSEDIMQLISKGDLEELLAKQRDDIQEDTTDCVNHVQKLLRRWKEQWDEKNDWECDQFSHLASQQGIATRINAVDLSQSMPTSAADVFATPENDEATGPVNLPDLIRKESRQISKQIRWVEECRRIAADSHDQREETWRGSSATFHDKNRQNREIFEKRLIHESAAQGNLLNQILSEIKALASVTYSLKWETPAQFSPPYPVPPANPFTDQHAHPQGQPQGQGRGGTRRP</sequence>
<feature type="region of interest" description="Disordered" evidence="1">
    <location>
        <begin position="111"/>
        <end position="176"/>
    </location>
</feature>
<dbReference type="EMBL" id="KV744808">
    <property type="protein sequence ID" value="OCK86149.1"/>
    <property type="molecule type" value="Genomic_DNA"/>
</dbReference>
<gene>
    <name evidence="2" type="ORF">K432DRAFT_399595</name>
</gene>
<feature type="compositionally biased region" description="Gly residues" evidence="1">
    <location>
        <begin position="402"/>
        <end position="412"/>
    </location>
</feature>
<evidence type="ECO:0000313" key="3">
    <source>
        <dbReference type="Proteomes" id="UP000250266"/>
    </source>
</evidence>
<feature type="compositionally biased region" description="Pro residues" evidence="1">
    <location>
        <begin position="378"/>
        <end position="388"/>
    </location>
</feature>
<proteinExistence type="predicted"/>
<evidence type="ECO:0000256" key="1">
    <source>
        <dbReference type="SAM" id="MobiDB-lite"/>
    </source>
</evidence>